<proteinExistence type="inferred from homology"/>
<comment type="caution">
    <text evidence="9">The sequence shown here is derived from an EMBL/GenBank/DDBJ whole genome shotgun (WGS) entry which is preliminary data.</text>
</comment>
<comment type="catalytic activity">
    <reaction evidence="1 5">
        <text>Hydrolysis of terminal, non-reducing alpha-D-galactose residues in alpha-D-galactosides, including galactose oligosaccharides, galactomannans and galactolipids.</text>
        <dbReference type="EC" id="3.2.1.22"/>
    </reaction>
</comment>
<dbReference type="Gene3D" id="3.20.20.70">
    <property type="entry name" value="Aldolase class I"/>
    <property type="match status" value="1"/>
</dbReference>
<evidence type="ECO:0000256" key="2">
    <source>
        <dbReference type="ARBA" id="ARBA00012755"/>
    </source>
</evidence>
<dbReference type="InterPro" id="IPR013785">
    <property type="entry name" value="Aldolase_TIM"/>
</dbReference>
<dbReference type="EC" id="3.2.1.22" evidence="2 5"/>
<dbReference type="RefSeq" id="WP_379664411.1">
    <property type="nucleotide sequence ID" value="NZ_JBHUDG010000051.1"/>
</dbReference>
<protein>
    <recommendedName>
        <fullName evidence="2 5">Alpha-galactosidase</fullName>
        <ecNumber evidence="2 5">3.2.1.22</ecNumber>
    </recommendedName>
</protein>
<name>A0ABW4IIX8_9SPHI</name>
<dbReference type="PRINTS" id="PR00743">
    <property type="entry name" value="GLHYDRLASE36"/>
</dbReference>
<dbReference type="PANTHER" id="PTHR43053">
    <property type="entry name" value="GLYCOSIDASE FAMILY 31"/>
    <property type="match status" value="1"/>
</dbReference>
<keyword evidence="3 5" id="KW-0378">Hydrolase</keyword>
<feature type="signal peptide" evidence="6">
    <location>
        <begin position="1"/>
        <end position="19"/>
    </location>
</feature>
<evidence type="ECO:0000256" key="6">
    <source>
        <dbReference type="SAM" id="SignalP"/>
    </source>
</evidence>
<dbReference type="InterPro" id="IPR031705">
    <property type="entry name" value="Glyco_hydro_36_C"/>
</dbReference>
<dbReference type="CDD" id="cd14791">
    <property type="entry name" value="GH36"/>
    <property type="match status" value="1"/>
</dbReference>
<dbReference type="Pfam" id="PF16874">
    <property type="entry name" value="Glyco_hydro_36C"/>
    <property type="match status" value="1"/>
</dbReference>
<dbReference type="Pfam" id="PF16875">
    <property type="entry name" value="Glyco_hydro_36N"/>
    <property type="match status" value="1"/>
</dbReference>
<dbReference type="InterPro" id="IPR013780">
    <property type="entry name" value="Glyco_hydro_b"/>
</dbReference>
<feature type="chain" id="PRO_5045379440" description="Alpha-galactosidase" evidence="6">
    <location>
        <begin position="20"/>
        <end position="734"/>
    </location>
</feature>
<evidence type="ECO:0000256" key="5">
    <source>
        <dbReference type="PIRNR" id="PIRNR005536"/>
    </source>
</evidence>
<dbReference type="Gene3D" id="2.60.40.1180">
    <property type="entry name" value="Golgi alpha-mannosidase II"/>
    <property type="match status" value="1"/>
</dbReference>
<dbReference type="Pfam" id="PF02065">
    <property type="entry name" value="Melibiase"/>
    <property type="match status" value="1"/>
</dbReference>
<sequence>MKRTLISIALLFACLPLFSQSKGIHIETRNQSLIMTVSPEGELLFQHFGKKITDVSPFLKKQSYRRADLGTDPQVYSTAGGRNFREPALRVTHSDGDLNTELVYVSHHQSVLKDGNVQQTIITLKDKKLPLFVNLVFKAFRKENVITQSVEIKNEEKKDIVLHNYYSMYLPLKANSYYLNSFNGAWAREMQLEESRLTHGIKSIESRKNVRATHTENPSFLLSLNAPMNENYGEVIAGALAWSGNYKLNFELDEFNVLNISAGINPYASEYHLKSGSTFFTPEMVLTYSASGAGGASRNLHDWARNYQVYDPVTIRPTLLNSWEGAYFKFNEKTLTDMMDDAADMGLEMFVLDDGWFGNNYPRNNANAGLGDWQVNKTKLPKGIAYLADYAVNKGLKFGIWIEPEMVNPESDLAKKHPDWIVKSNGREATTMRQQWLLDLSNPKVQDFVFSVFDETMKLSPNISYIKWDANRHVESAGSAFLPADKQSHFWIDYVQGLYKVYERIRKKYPKVIIQACASGGGRVEYGALKYHQEVWTSDNTDALSRVFIQYGTNLIYPALVTGSHVSAVPNHQTNLTVPLKFRFDMAMTGRLGMELQPKAMPEKDKEFAKGAIATYKQIRDLVMFGDLYRINSPYDGTGYYSLMYASKDKSRAVVFGFCIDYQGRTLTPKFRMNGLDPHKKYRLKELNVTKSKFWGDGEVFSGEYLMNEGINPQLQKVFDSGVYSLEEVKDGSG</sequence>
<dbReference type="PIRSF" id="PIRSF005536">
    <property type="entry name" value="Agal"/>
    <property type="match status" value="1"/>
</dbReference>
<evidence type="ECO:0000256" key="3">
    <source>
        <dbReference type="ARBA" id="ARBA00022801"/>
    </source>
</evidence>
<dbReference type="InterPro" id="IPR002252">
    <property type="entry name" value="Glyco_hydro_36"/>
</dbReference>
<dbReference type="InterPro" id="IPR050985">
    <property type="entry name" value="Alpha-glycosidase_related"/>
</dbReference>
<dbReference type="EMBL" id="JBHUDG010000051">
    <property type="protein sequence ID" value="MFD1632090.1"/>
    <property type="molecule type" value="Genomic_DNA"/>
</dbReference>
<evidence type="ECO:0000313" key="10">
    <source>
        <dbReference type="Proteomes" id="UP001597118"/>
    </source>
</evidence>
<organism evidence="9 10">
    <name type="scientific">Pseudopedobacter beijingensis</name>
    <dbReference type="NCBI Taxonomy" id="1207056"/>
    <lineage>
        <taxon>Bacteria</taxon>
        <taxon>Pseudomonadati</taxon>
        <taxon>Bacteroidota</taxon>
        <taxon>Sphingobacteriia</taxon>
        <taxon>Sphingobacteriales</taxon>
        <taxon>Sphingobacteriaceae</taxon>
        <taxon>Pseudopedobacter</taxon>
    </lineage>
</organism>
<gene>
    <name evidence="9" type="ORF">ACFSAH_19620</name>
</gene>
<dbReference type="Proteomes" id="UP001597118">
    <property type="component" value="Unassembled WGS sequence"/>
</dbReference>
<feature type="domain" description="Glycosyl hydrolase family 36 C-terminal" evidence="7">
    <location>
        <begin position="642"/>
        <end position="726"/>
    </location>
</feature>
<evidence type="ECO:0000256" key="1">
    <source>
        <dbReference type="ARBA" id="ARBA00001255"/>
    </source>
</evidence>
<dbReference type="PANTHER" id="PTHR43053:SF3">
    <property type="entry name" value="ALPHA-GALACTOSIDASE C-RELATED"/>
    <property type="match status" value="1"/>
</dbReference>
<dbReference type="Gene3D" id="2.70.98.60">
    <property type="entry name" value="alpha-galactosidase from lactobacil brevis"/>
    <property type="match status" value="1"/>
</dbReference>
<dbReference type="PROSITE" id="PS00512">
    <property type="entry name" value="ALPHA_GALACTOSIDASE"/>
    <property type="match status" value="1"/>
</dbReference>
<dbReference type="InterPro" id="IPR038417">
    <property type="entry name" value="Alpga-gal_N_sf"/>
</dbReference>
<dbReference type="InterPro" id="IPR000111">
    <property type="entry name" value="Glyco_hydro_27/36_CS"/>
</dbReference>
<feature type="domain" description="Glycosyl hydrolase family 36 N-terminal" evidence="8">
    <location>
        <begin position="42"/>
        <end position="274"/>
    </location>
</feature>
<keyword evidence="6" id="KW-0732">Signal</keyword>
<dbReference type="SUPFAM" id="SSF51445">
    <property type="entry name" value="(Trans)glycosidases"/>
    <property type="match status" value="1"/>
</dbReference>
<keyword evidence="10" id="KW-1185">Reference proteome</keyword>
<dbReference type="InterPro" id="IPR031704">
    <property type="entry name" value="Glyco_hydro_36_N"/>
</dbReference>
<evidence type="ECO:0000259" key="8">
    <source>
        <dbReference type="Pfam" id="PF16875"/>
    </source>
</evidence>
<dbReference type="GO" id="GO:0004557">
    <property type="term" value="F:alpha-galactosidase activity"/>
    <property type="evidence" value="ECO:0007669"/>
    <property type="project" value="UniProtKB-EC"/>
</dbReference>
<accession>A0ABW4IIX8</accession>
<evidence type="ECO:0000259" key="7">
    <source>
        <dbReference type="Pfam" id="PF16874"/>
    </source>
</evidence>
<evidence type="ECO:0000256" key="4">
    <source>
        <dbReference type="ARBA" id="ARBA00023295"/>
    </source>
</evidence>
<dbReference type="InterPro" id="IPR017853">
    <property type="entry name" value="GH"/>
</dbReference>
<comment type="similarity">
    <text evidence="5">Belongs to the glycosyl hydrolase.</text>
</comment>
<evidence type="ECO:0000313" key="9">
    <source>
        <dbReference type="EMBL" id="MFD1632090.1"/>
    </source>
</evidence>
<reference evidence="10" key="1">
    <citation type="journal article" date="2019" name="Int. J. Syst. Evol. Microbiol.">
        <title>The Global Catalogue of Microorganisms (GCM) 10K type strain sequencing project: providing services to taxonomists for standard genome sequencing and annotation.</title>
        <authorList>
            <consortium name="The Broad Institute Genomics Platform"/>
            <consortium name="The Broad Institute Genome Sequencing Center for Infectious Disease"/>
            <person name="Wu L."/>
            <person name="Ma J."/>
        </authorList>
    </citation>
    <scope>NUCLEOTIDE SEQUENCE [LARGE SCALE GENOMIC DNA]</scope>
    <source>
        <strain evidence="10">CCUG 53762</strain>
    </source>
</reference>
<keyword evidence="4 5" id="KW-0326">Glycosidase</keyword>